<sequence>MYECALRTWGKHKTNMGGKEIEMSETYPNKESIEGEDRLVHGSRKLRSAVSSQSPLLTHLSLLSMPKDTSKPAGVVRGREEYKRTAHLLSEVHDAISANADAHATYEKVTATFDELRLHIETEKMRELALGNSRPRLLALGCLIWLDEHLQDVYFNPDGGITYLREGLLSSIDFVIHIAARALPTISAKKMTKKESEEMFSLFIKLVIVWKDYYPFAASLYELTKGEKGTREFVARRAKKCLQNIKVHWVERYAMDLPIGKFVILDSVIPEGVPVPKSISVVKTKEMSLVEPEGNEPQLHIVLDRVAVERSEPSHPGLKDPSWSPKSLDNVDTSYVVCAAAYNIYSDSEAGLELCRTHAKLIRNASELQGTISRHKKLSKGTIFGIFGPKILRKQQELCEWKPLNGKAINLAASNEETACSYLYDYNALPSDEEALKAAHQKEAVYIENSAAGWHCHMMMEALWPNLVLTWKAITCGASAPRGPGGTACTQFAGVGYIAGLHRDIYDLGFSAGLTLEQNHDVATPYASAMIIAEHKASH</sequence>
<gene>
    <name evidence="1" type="ORF">JAAARDRAFT_43188</name>
</gene>
<organism evidence="1 2">
    <name type="scientific">Jaapia argillacea MUCL 33604</name>
    <dbReference type="NCBI Taxonomy" id="933084"/>
    <lineage>
        <taxon>Eukaryota</taxon>
        <taxon>Fungi</taxon>
        <taxon>Dikarya</taxon>
        <taxon>Basidiomycota</taxon>
        <taxon>Agaricomycotina</taxon>
        <taxon>Agaricomycetes</taxon>
        <taxon>Agaricomycetidae</taxon>
        <taxon>Jaapiales</taxon>
        <taxon>Jaapiaceae</taxon>
        <taxon>Jaapia</taxon>
    </lineage>
</organism>
<dbReference type="InParanoid" id="A0A067QCL9"/>
<dbReference type="AlphaFoldDB" id="A0A067QCL9"/>
<keyword evidence="2" id="KW-1185">Reference proteome</keyword>
<dbReference type="OrthoDB" id="10664054at2759"/>
<protein>
    <submittedName>
        <fullName evidence="1">Uncharacterized protein</fullName>
    </submittedName>
</protein>
<reference evidence="2" key="1">
    <citation type="journal article" date="2014" name="Proc. Natl. Acad. Sci. U.S.A.">
        <title>Extensive sampling of basidiomycete genomes demonstrates inadequacy of the white-rot/brown-rot paradigm for wood decay fungi.</title>
        <authorList>
            <person name="Riley R."/>
            <person name="Salamov A.A."/>
            <person name="Brown D.W."/>
            <person name="Nagy L.G."/>
            <person name="Floudas D."/>
            <person name="Held B.W."/>
            <person name="Levasseur A."/>
            <person name="Lombard V."/>
            <person name="Morin E."/>
            <person name="Otillar R."/>
            <person name="Lindquist E.A."/>
            <person name="Sun H."/>
            <person name="LaButti K.M."/>
            <person name="Schmutz J."/>
            <person name="Jabbour D."/>
            <person name="Luo H."/>
            <person name="Baker S.E."/>
            <person name="Pisabarro A.G."/>
            <person name="Walton J.D."/>
            <person name="Blanchette R.A."/>
            <person name="Henrissat B."/>
            <person name="Martin F."/>
            <person name="Cullen D."/>
            <person name="Hibbett D.S."/>
            <person name="Grigoriev I.V."/>
        </authorList>
    </citation>
    <scope>NUCLEOTIDE SEQUENCE [LARGE SCALE GENOMIC DNA]</scope>
    <source>
        <strain evidence="2">MUCL 33604</strain>
    </source>
</reference>
<accession>A0A067QCL9</accession>
<evidence type="ECO:0000313" key="2">
    <source>
        <dbReference type="Proteomes" id="UP000027265"/>
    </source>
</evidence>
<evidence type="ECO:0000313" key="1">
    <source>
        <dbReference type="EMBL" id="KDQ63890.1"/>
    </source>
</evidence>
<name>A0A067QCL9_9AGAM</name>
<dbReference type="Proteomes" id="UP000027265">
    <property type="component" value="Unassembled WGS sequence"/>
</dbReference>
<dbReference type="EMBL" id="KL197709">
    <property type="protein sequence ID" value="KDQ63890.1"/>
    <property type="molecule type" value="Genomic_DNA"/>
</dbReference>
<proteinExistence type="predicted"/>
<dbReference type="HOGENOM" id="CLU_437454_0_0_1"/>